<dbReference type="OrthoDB" id="3673723at2759"/>
<keyword evidence="4" id="KW-1185">Reference proteome</keyword>
<dbReference type="AlphaFoldDB" id="A0A7C8I3N7"/>
<protein>
    <submittedName>
        <fullName evidence="3">Kinase-like domain-containing protein</fullName>
    </submittedName>
</protein>
<dbReference type="Gene3D" id="1.10.510.10">
    <property type="entry name" value="Transferase(Phosphotransferase) domain 1"/>
    <property type="match status" value="1"/>
</dbReference>
<dbReference type="PANTHER" id="PTHR44305">
    <property type="entry name" value="SI:DKEY-192D15.2-RELATED"/>
    <property type="match status" value="1"/>
</dbReference>
<evidence type="ECO:0000259" key="2">
    <source>
        <dbReference type="PROSITE" id="PS50011"/>
    </source>
</evidence>
<dbReference type="SUPFAM" id="SSF56112">
    <property type="entry name" value="Protein kinase-like (PK-like)"/>
    <property type="match status" value="1"/>
</dbReference>
<dbReference type="EMBL" id="JAADJZ010000023">
    <property type="protein sequence ID" value="KAF2867312.1"/>
    <property type="molecule type" value="Genomic_DNA"/>
</dbReference>
<name>A0A7C8I3N7_9PLEO</name>
<dbReference type="GO" id="GO:0005524">
    <property type="term" value="F:ATP binding"/>
    <property type="evidence" value="ECO:0007669"/>
    <property type="project" value="InterPro"/>
</dbReference>
<dbReference type="InterPro" id="IPR000719">
    <property type="entry name" value="Prot_kinase_dom"/>
</dbReference>
<dbReference type="InterPro" id="IPR011009">
    <property type="entry name" value="Kinase-like_dom_sf"/>
</dbReference>
<feature type="domain" description="Protein kinase" evidence="2">
    <location>
        <begin position="218"/>
        <end position="624"/>
    </location>
</feature>
<feature type="compositionally biased region" description="Acidic residues" evidence="1">
    <location>
        <begin position="111"/>
        <end position="125"/>
    </location>
</feature>
<gene>
    <name evidence="3" type="ORF">BDV95DRAFT_671117</name>
</gene>
<dbReference type="SMART" id="SM00220">
    <property type="entry name" value="S_TKc"/>
    <property type="match status" value="1"/>
</dbReference>
<proteinExistence type="predicted"/>
<dbReference type="InterPro" id="IPR053083">
    <property type="entry name" value="TF_kinase-domain_protein"/>
</dbReference>
<keyword evidence="3" id="KW-0808">Transferase</keyword>
<dbReference type="PROSITE" id="PS00108">
    <property type="entry name" value="PROTEIN_KINASE_ST"/>
    <property type="match status" value="1"/>
</dbReference>
<reference evidence="3 4" key="1">
    <citation type="submission" date="2020-01" db="EMBL/GenBank/DDBJ databases">
        <authorList>
            <consortium name="DOE Joint Genome Institute"/>
            <person name="Haridas S."/>
            <person name="Albert R."/>
            <person name="Binder M."/>
            <person name="Bloem J."/>
            <person name="Labutti K."/>
            <person name="Salamov A."/>
            <person name="Andreopoulos B."/>
            <person name="Baker S.E."/>
            <person name="Barry K."/>
            <person name="Bills G."/>
            <person name="Bluhm B.H."/>
            <person name="Cannon C."/>
            <person name="Castanera R."/>
            <person name="Culley D.E."/>
            <person name="Daum C."/>
            <person name="Ezra D."/>
            <person name="Gonzalez J.B."/>
            <person name="Henrissat B."/>
            <person name="Kuo A."/>
            <person name="Liang C."/>
            <person name="Lipzen A."/>
            <person name="Lutzoni F."/>
            <person name="Magnuson J."/>
            <person name="Mondo S."/>
            <person name="Nolan M."/>
            <person name="Ohm R."/>
            <person name="Pangilinan J."/>
            <person name="Park H.-J.H."/>
            <person name="Ramirez L."/>
            <person name="Alfaro M."/>
            <person name="Sun H."/>
            <person name="Tritt A."/>
            <person name="Yoshinaga Y."/>
            <person name="Zwiers L.-H.L."/>
            <person name="Turgeon B.G."/>
            <person name="Goodwin S.B."/>
            <person name="Spatafora J.W."/>
            <person name="Crous P.W."/>
            <person name="Grigoriev I.V."/>
        </authorList>
    </citation>
    <scope>NUCLEOTIDE SEQUENCE [LARGE SCALE GENOMIC DNA]</scope>
    <source>
        <strain evidence="3 4">CBS 611.86</strain>
    </source>
</reference>
<comment type="caution">
    <text evidence="3">The sequence shown here is derived from an EMBL/GenBank/DDBJ whole genome shotgun (WGS) entry which is preliminary data.</text>
</comment>
<sequence length="836" mass="96736">MAAPAQPLPRVENGTTYFCVDVVDQTLYDGFTTNHERNAFLLMMDKIITKSPQDLTPGGAAVTGQRVTELWMRRKSHWLGKRSNVNPQVHAVLPAPVPPAGPVAPVPAADVVDEEGPDPEVEPEPTAESGPAAELEPEAPDHQVAPHLALPQDPLIQAPNLDSEPSSDLAEMSPPYVLRDKVHPPWYHHPTKGQRGFIQQNLGEEKWQFHKVLYQRLDFLKDPTGQQEDHTVTFPKKANWLFVRVGDTGRVEDKIAVKYATENTEEIEEDEEQPEQEELEYESRAKREVRMNLALKPLRCRHILQHRGSARRTTQKRLITGTGDKLLGCTAVYVYSQVASLDLQQLMDRHKEAERPIPEHFIWYTMSSIVDALLAFKYGECESPLADEHTEATYSDIDIDIQIEDPAPPTNTFTAINKKPNKKSKPIIHGDIKDSNIFFAGEDSKYPAYERPLLSDFDLTLYRDDMINEENARFGQTLGWEPPEKHDKFCKEIPDYEPRRWEVSEKADIWSLGVLALQMMHVHPDNRHASQTPHDFITKIHKVSQKQWKNLGKDGVEDPSENDINEAPLEHPRNENIMRNYKRLPRDYSMRLFQVIRKCLQLNPDRRIGLEHLRRKIRRQMQMLDGRYPEYTKRKRETLPEYSRVEFVPQEEQIKRGDKYQRPTKRRRIEPPDEQIRKDYETTVNAWNNRDKNLKAQARAIHKLHQLRNIDDDDPPVPNATTGWENLISSLRKRVDSTSAVWQNRGKLPREAFEDENKRAMLNQLLQINSDYGPLEDGEDDDFRDSWNVLQHAGHWGLLLLRFGYEPQPRLRHKSDIHRGIRDYVLIRPSTVFGKG</sequence>
<evidence type="ECO:0000313" key="4">
    <source>
        <dbReference type="Proteomes" id="UP000481861"/>
    </source>
</evidence>
<dbReference type="InterPro" id="IPR008271">
    <property type="entry name" value="Ser/Thr_kinase_AS"/>
</dbReference>
<organism evidence="3 4">
    <name type="scientific">Massariosphaeria phaeospora</name>
    <dbReference type="NCBI Taxonomy" id="100035"/>
    <lineage>
        <taxon>Eukaryota</taxon>
        <taxon>Fungi</taxon>
        <taxon>Dikarya</taxon>
        <taxon>Ascomycota</taxon>
        <taxon>Pezizomycotina</taxon>
        <taxon>Dothideomycetes</taxon>
        <taxon>Pleosporomycetidae</taxon>
        <taxon>Pleosporales</taxon>
        <taxon>Pleosporales incertae sedis</taxon>
        <taxon>Massariosphaeria</taxon>
    </lineage>
</organism>
<evidence type="ECO:0000313" key="3">
    <source>
        <dbReference type="EMBL" id="KAF2867312.1"/>
    </source>
</evidence>
<evidence type="ECO:0000256" key="1">
    <source>
        <dbReference type="SAM" id="MobiDB-lite"/>
    </source>
</evidence>
<accession>A0A7C8I3N7</accession>
<dbReference type="Proteomes" id="UP000481861">
    <property type="component" value="Unassembled WGS sequence"/>
</dbReference>
<dbReference type="Pfam" id="PF00069">
    <property type="entry name" value="Pkinase"/>
    <property type="match status" value="1"/>
</dbReference>
<dbReference type="GO" id="GO:0004672">
    <property type="term" value="F:protein kinase activity"/>
    <property type="evidence" value="ECO:0007669"/>
    <property type="project" value="InterPro"/>
</dbReference>
<feature type="region of interest" description="Disordered" evidence="1">
    <location>
        <begin position="98"/>
        <end position="139"/>
    </location>
</feature>
<dbReference type="PROSITE" id="PS50011">
    <property type="entry name" value="PROTEIN_KINASE_DOM"/>
    <property type="match status" value="1"/>
</dbReference>
<keyword evidence="3" id="KW-0418">Kinase</keyword>